<protein>
    <submittedName>
        <fullName evidence="2">Uncharacterized protein</fullName>
    </submittedName>
</protein>
<dbReference type="EMBL" id="FNRF01000002">
    <property type="protein sequence ID" value="SEA38397.1"/>
    <property type="molecule type" value="Genomic_DNA"/>
</dbReference>
<reference evidence="2 3" key="1">
    <citation type="submission" date="2016-10" db="EMBL/GenBank/DDBJ databases">
        <authorList>
            <person name="de Groot N.N."/>
        </authorList>
    </citation>
    <scope>NUCLEOTIDE SEQUENCE [LARGE SCALE GENOMIC DNA]</scope>
    <source>
        <strain evidence="2 3">D31d</strain>
    </source>
</reference>
<organism evidence="2 3">
    <name type="scientific">Xylanibacter ruminicola</name>
    <name type="common">Prevotella ruminicola</name>
    <dbReference type="NCBI Taxonomy" id="839"/>
    <lineage>
        <taxon>Bacteria</taxon>
        <taxon>Pseudomonadati</taxon>
        <taxon>Bacteroidota</taxon>
        <taxon>Bacteroidia</taxon>
        <taxon>Bacteroidales</taxon>
        <taxon>Prevotellaceae</taxon>
        <taxon>Xylanibacter</taxon>
    </lineage>
</organism>
<feature type="region of interest" description="Disordered" evidence="1">
    <location>
        <begin position="182"/>
        <end position="201"/>
    </location>
</feature>
<accession>A0A1H4ARL4</accession>
<dbReference type="Proteomes" id="UP000182257">
    <property type="component" value="Unassembled WGS sequence"/>
</dbReference>
<dbReference type="AlphaFoldDB" id="A0A1H4ARL4"/>
<evidence type="ECO:0000256" key="1">
    <source>
        <dbReference type="SAM" id="MobiDB-lite"/>
    </source>
</evidence>
<evidence type="ECO:0000313" key="3">
    <source>
        <dbReference type="Proteomes" id="UP000182257"/>
    </source>
</evidence>
<name>A0A1H4ARL4_XYLRU</name>
<proteinExistence type="predicted"/>
<dbReference type="RefSeq" id="WP_074760767.1">
    <property type="nucleotide sequence ID" value="NZ_FNRF01000002.1"/>
</dbReference>
<sequence>MADCSSIQKSLAWCQGRPELPGVKRRIYYISKYDIVKWPTLQHDANGRLASAAYSGDFTLRADVKWKFIDIISDKSQLTSEAQGEYPSQTQLNKLVAVHPGVEAEATAAAAYLNNNDNVFLVEDMRGAFRVVGSEKWPTKTTVTQDLGQGVTGTTSTTINVEATDECPAPFYAGRIVVDEGTINEDGNSSQSSGGSSSGGGSSVPVYDSGVYLNGVLYNITKGSKLTIAGNLSSMKFTGKKMTSITYEYQGELESDIDVEYPAGTVATWNGNITAPKTITIRRTEGQGDNKKVVVWFTIELVTSSSSNDEDESWGD</sequence>
<gene>
    <name evidence="2" type="ORF">SAMN05216462_1331</name>
</gene>
<evidence type="ECO:0000313" key="2">
    <source>
        <dbReference type="EMBL" id="SEA38397.1"/>
    </source>
</evidence>